<dbReference type="PANTHER" id="PTHR30069:SF29">
    <property type="entry name" value="HEMOGLOBIN AND HEMOGLOBIN-HAPTOGLOBIN-BINDING PROTEIN 1-RELATED"/>
    <property type="match status" value="1"/>
</dbReference>
<evidence type="ECO:0000256" key="2">
    <source>
        <dbReference type="ARBA" id="ARBA00022448"/>
    </source>
</evidence>
<evidence type="ECO:0000256" key="7">
    <source>
        <dbReference type="ARBA" id="ARBA00023237"/>
    </source>
</evidence>
<protein>
    <recommendedName>
        <fullName evidence="11">TonB-dependent receptor</fullName>
    </recommendedName>
</protein>
<evidence type="ECO:0000313" key="10">
    <source>
        <dbReference type="Proteomes" id="UP001169063"/>
    </source>
</evidence>
<keyword evidence="10" id="KW-1185">Reference proteome</keyword>
<evidence type="ECO:0000313" key="9">
    <source>
        <dbReference type="EMBL" id="MDO1559268.1"/>
    </source>
</evidence>
<evidence type="ECO:0000256" key="6">
    <source>
        <dbReference type="ARBA" id="ARBA00023136"/>
    </source>
</evidence>
<gene>
    <name evidence="9" type="ORF">Q0812_07490</name>
</gene>
<dbReference type="Gene3D" id="2.40.170.20">
    <property type="entry name" value="TonB-dependent receptor, beta-barrel domain"/>
    <property type="match status" value="1"/>
</dbReference>
<organism evidence="9 10">
    <name type="scientific">Peiella sedimenti</name>
    <dbReference type="NCBI Taxonomy" id="3061083"/>
    <lineage>
        <taxon>Bacteria</taxon>
        <taxon>Pseudomonadati</taxon>
        <taxon>Pseudomonadota</taxon>
        <taxon>Alphaproteobacteria</taxon>
        <taxon>Caulobacterales</taxon>
        <taxon>Caulobacteraceae</taxon>
        <taxon>Peiella</taxon>
    </lineage>
</organism>
<evidence type="ECO:0008006" key="11">
    <source>
        <dbReference type="Google" id="ProtNLM"/>
    </source>
</evidence>
<evidence type="ECO:0000256" key="3">
    <source>
        <dbReference type="ARBA" id="ARBA00022452"/>
    </source>
</evidence>
<keyword evidence="3" id="KW-1134">Transmembrane beta strand</keyword>
<dbReference type="Proteomes" id="UP001169063">
    <property type="component" value="Unassembled WGS sequence"/>
</dbReference>
<proteinExistence type="predicted"/>
<comment type="caution">
    <text evidence="9">The sequence shown here is derived from an EMBL/GenBank/DDBJ whole genome shotgun (WGS) entry which is preliminary data.</text>
</comment>
<keyword evidence="2" id="KW-0813">Transport</keyword>
<reference evidence="9" key="1">
    <citation type="submission" date="2023-07" db="EMBL/GenBank/DDBJ databases">
        <title>Brevundimonas soil sp. nov., isolated from the soil of chemical plant.</title>
        <authorList>
            <person name="Wu N."/>
        </authorList>
    </citation>
    <scope>NUCLEOTIDE SEQUENCE</scope>
    <source>
        <strain evidence="9">XZ-24</strain>
    </source>
</reference>
<evidence type="ECO:0000256" key="8">
    <source>
        <dbReference type="SAM" id="SignalP"/>
    </source>
</evidence>
<dbReference type="InterPro" id="IPR037066">
    <property type="entry name" value="Plug_dom_sf"/>
</dbReference>
<dbReference type="InterPro" id="IPR036942">
    <property type="entry name" value="Beta-barrel_TonB_sf"/>
</dbReference>
<keyword evidence="5 8" id="KW-0732">Signal</keyword>
<dbReference type="Gene3D" id="2.170.130.10">
    <property type="entry name" value="TonB-dependent receptor, plug domain"/>
    <property type="match status" value="1"/>
</dbReference>
<evidence type="ECO:0000256" key="1">
    <source>
        <dbReference type="ARBA" id="ARBA00004571"/>
    </source>
</evidence>
<accession>A0ABT8SNU0</accession>
<dbReference type="InterPro" id="IPR039426">
    <property type="entry name" value="TonB-dep_rcpt-like"/>
</dbReference>
<evidence type="ECO:0000256" key="4">
    <source>
        <dbReference type="ARBA" id="ARBA00022692"/>
    </source>
</evidence>
<keyword evidence="7" id="KW-0998">Cell outer membrane</keyword>
<dbReference type="SUPFAM" id="SSF56935">
    <property type="entry name" value="Porins"/>
    <property type="match status" value="1"/>
</dbReference>
<sequence length="686" mass="76056">MRWVASAIILAALLTSAHPASSDETGAVAVYEAEWFAEFRPANAWDMAQRVPGFAVQDGEAVRGFAGASGNVVINGRRPSNKAEALELALRRIPADQVARMELRPGAEFGADLQEWPLVLNVVLSRGESSTSGSAEVYLQHVYTGDVGGGVNVSSLMRRGAHAFNLSFRYDNRRNSDDGYDEFSLPGGPLIERKWKTNEYDRQEASLSADWALTGGDGSTYRINGRLFGWRQPLTHNALVNRPDLSGDFQPIRRDAIDQDFSFSGAEAGGDLSRPVGGGTLRWVGLVRREQYLGPEASYRRTLGGALLDGVAQEVDNRSLEAVGRASWAHTDLFGGAFEAGGELAFNGLDSAVDLFLINSSGTRTPVPLPAADVTVEELRGEAFVSGGRRLSPRLTAEWRLAAETSTLTVSGGASAERTLTFFKPRAALEWRPNDLWRTRVAVERQVSQLNFDDFVTVAEIANDRVSTGNAEIEPERTWRLSLMGERRLFEQGSIRATLNLDHVQRVVDRVPLGPGQDAPGNLGDGRRIGLDVQAGVPLGPLGIPGGRFDLRWLVQDSDVTDPYTGLDRYFSSEVPWFLTAQFRQDLAGGDWAWGVDYIADGANESYRRNEIDRFDTDNYNFGAFVERRLGRITVNFSVDNMFNRPMERRRRFYDPDRSTPDPFLREDRARWQGRTYWLSLKRTFG</sequence>
<name>A0ABT8SNU0_9CAUL</name>
<comment type="subcellular location">
    <subcellularLocation>
        <location evidence="1">Cell outer membrane</location>
        <topology evidence="1">Multi-pass membrane protein</topology>
    </subcellularLocation>
</comment>
<feature type="chain" id="PRO_5045687487" description="TonB-dependent receptor" evidence="8">
    <location>
        <begin position="23"/>
        <end position="686"/>
    </location>
</feature>
<dbReference type="RefSeq" id="WP_302109704.1">
    <property type="nucleotide sequence ID" value="NZ_JAUKTR010000003.1"/>
</dbReference>
<dbReference type="EMBL" id="JAUKTR010000003">
    <property type="protein sequence ID" value="MDO1559268.1"/>
    <property type="molecule type" value="Genomic_DNA"/>
</dbReference>
<keyword evidence="6" id="KW-0472">Membrane</keyword>
<dbReference type="PANTHER" id="PTHR30069">
    <property type="entry name" value="TONB-DEPENDENT OUTER MEMBRANE RECEPTOR"/>
    <property type="match status" value="1"/>
</dbReference>
<feature type="signal peptide" evidence="8">
    <location>
        <begin position="1"/>
        <end position="22"/>
    </location>
</feature>
<evidence type="ECO:0000256" key="5">
    <source>
        <dbReference type="ARBA" id="ARBA00022729"/>
    </source>
</evidence>
<keyword evidence="4" id="KW-0812">Transmembrane</keyword>